<dbReference type="Pfam" id="PF24626">
    <property type="entry name" value="SH3_Tf2-1"/>
    <property type="match status" value="1"/>
</dbReference>
<keyword evidence="1" id="KW-0862">Zinc</keyword>
<keyword evidence="4" id="KW-1185">Reference proteome</keyword>
<organism evidence="3 4">
    <name type="scientific">Tanacetum coccineum</name>
    <dbReference type="NCBI Taxonomy" id="301880"/>
    <lineage>
        <taxon>Eukaryota</taxon>
        <taxon>Viridiplantae</taxon>
        <taxon>Streptophyta</taxon>
        <taxon>Embryophyta</taxon>
        <taxon>Tracheophyta</taxon>
        <taxon>Spermatophyta</taxon>
        <taxon>Magnoliopsida</taxon>
        <taxon>eudicotyledons</taxon>
        <taxon>Gunneridae</taxon>
        <taxon>Pentapetalae</taxon>
        <taxon>asterids</taxon>
        <taxon>campanulids</taxon>
        <taxon>Asterales</taxon>
        <taxon>Asteraceae</taxon>
        <taxon>Asteroideae</taxon>
        <taxon>Anthemideae</taxon>
        <taxon>Anthemidinae</taxon>
        <taxon>Tanacetum</taxon>
    </lineage>
</organism>
<dbReference type="InterPro" id="IPR001969">
    <property type="entry name" value="Aspartic_peptidase_AS"/>
</dbReference>
<dbReference type="EMBL" id="BQNB010020872">
    <property type="protein sequence ID" value="GJU00517.1"/>
    <property type="molecule type" value="Genomic_DNA"/>
</dbReference>
<dbReference type="InterPro" id="IPR043128">
    <property type="entry name" value="Rev_trsase/Diguanyl_cyclase"/>
</dbReference>
<dbReference type="InterPro" id="IPR036875">
    <property type="entry name" value="Znf_CCHC_sf"/>
</dbReference>
<dbReference type="InterPro" id="IPR041588">
    <property type="entry name" value="Integrase_H2C2"/>
</dbReference>
<feature type="domain" description="CCHC-type" evidence="2">
    <location>
        <begin position="114"/>
        <end position="129"/>
    </location>
</feature>
<evidence type="ECO:0000313" key="4">
    <source>
        <dbReference type="Proteomes" id="UP001151760"/>
    </source>
</evidence>
<dbReference type="Gene3D" id="2.40.70.10">
    <property type="entry name" value="Acid Proteases"/>
    <property type="match status" value="1"/>
</dbReference>
<dbReference type="PROSITE" id="PS50158">
    <property type="entry name" value="ZF_CCHC"/>
    <property type="match status" value="1"/>
</dbReference>
<dbReference type="InterPro" id="IPR043502">
    <property type="entry name" value="DNA/RNA_pol_sf"/>
</dbReference>
<evidence type="ECO:0000313" key="3">
    <source>
        <dbReference type="EMBL" id="GJU00517.1"/>
    </source>
</evidence>
<keyword evidence="3" id="KW-0695">RNA-directed DNA polymerase</keyword>
<dbReference type="Pfam" id="PF08284">
    <property type="entry name" value="RVP_2"/>
    <property type="match status" value="1"/>
</dbReference>
<accession>A0ABQ5IJY8</accession>
<dbReference type="PROSITE" id="PS00141">
    <property type="entry name" value="ASP_PROTEASE"/>
    <property type="match status" value="1"/>
</dbReference>
<dbReference type="PANTHER" id="PTHR46148:SF59">
    <property type="entry name" value="NUCLEOTIDYLTRANSFERASE, RIBONUCLEASE H"/>
    <property type="match status" value="1"/>
</dbReference>
<dbReference type="Gene3D" id="4.10.60.10">
    <property type="entry name" value="Zinc finger, CCHC-type"/>
    <property type="match status" value="1"/>
</dbReference>
<keyword evidence="3" id="KW-0548">Nucleotidyltransferase</keyword>
<dbReference type="Gene3D" id="1.10.340.70">
    <property type="match status" value="1"/>
</dbReference>
<reference evidence="3" key="1">
    <citation type="journal article" date="2022" name="Int. J. Mol. Sci.">
        <title>Draft Genome of Tanacetum Coccineum: Genomic Comparison of Closely Related Tanacetum-Family Plants.</title>
        <authorList>
            <person name="Yamashiro T."/>
            <person name="Shiraishi A."/>
            <person name="Nakayama K."/>
            <person name="Satake H."/>
        </authorList>
    </citation>
    <scope>NUCLEOTIDE SEQUENCE</scope>
</reference>
<sequence length="673" mass="76357">MVGANHVAYTDRFHELAKLVSHLVTPESKCIDMYIYELVPQIRRMIRATQPTTIQSSMLKGRARTDEAVRYGTLSKSGKRFVAAAPTMNEYVGSHPKCAKCYAYHPEGGPCRLCYNCQRPGHIARDCRSTVGKVAPVNAVGMGNQNLRNNGNQARGIAFNVNAVEACQDPNIVMGTFSLNDHFVTVLFDSGADFSFISTEFVPILNVKPSILRLGYEIEVANGKKVETGRIIHGCVLELGDSLFTIYLIPFGHGSFDVIVGMDWVSKHKAEAVCHEKVVRIPLASGKVLRLQGERIRKKSKEDHKVHLKLVLELLKKKKLFAKFSKCEFLLQEVPFLGHMVNSNGIHVDSSKIEAIAKPLTSLTQKNKKYERGMEREEALQILKDNLCSNLTLPNGPDDFMANVVAGALNRKERVKPKQVRAMSMTIQYGAKDKILTAQCEASKVPLIGDARTLIMDEAHATRYSIHPGADKMYHDLKDMYWWPEGVGNTVRYEYDLSSLNDGQSERTIRTLEDMLRACVIDFGESRLISPEMVQETTNKVVQIRERLKAARDRQKSYAYNRRKPLEFSVGDHIIKRIGPVAYRLRLPQVLSSVHYTFHVSNLKKCLAYANLHVPLEEIKVDKTLRFVEEPVEIMDREVKRLKYSRIHIVKVHWNSKRGPEFTWEREAYMKAK</sequence>
<proteinExistence type="predicted"/>
<dbReference type="InterPro" id="IPR021109">
    <property type="entry name" value="Peptidase_aspartic_dom_sf"/>
</dbReference>
<dbReference type="Gene3D" id="3.30.70.270">
    <property type="match status" value="1"/>
</dbReference>
<dbReference type="CDD" id="cd00303">
    <property type="entry name" value="retropepsin_like"/>
    <property type="match status" value="1"/>
</dbReference>
<name>A0ABQ5IJY8_9ASTR</name>
<dbReference type="GO" id="GO:0003964">
    <property type="term" value="F:RNA-directed DNA polymerase activity"/>
    <property type="evidence" value="ECO:0007669"/>
    <property type="project" value="UniProtKB-KW"/>
</dbReference>
<keyword evidence="1" id="KW-0863">Zinc-finger</keyword>
<keyword evidence="3" id="KW-0808">Transferase</keyword>
<dbReference type="Pfam" id="PF00098">
    <property type="entry name" value="zf-CCHC"/>
    <property type="match status" value="1"/>
</dbReference>
<reference evidence="3" key="2">
    <citation type="submission" date="2022-01" db="EMBL/GenBank/DDBJ databases">
        <authorList>
            <person name="Yamashiro T."/>
            <person name="Shiraishi A."/>
            <person name="Satake H."/>
            <person name="Nakayama K."/>
        </authorList>
    </citation>
    <scope>NUCLEOTIDE SEQUENCE</scope>
</reference>
<dbReference type="Proteomes" id="UP001151760">
    <property type="component" value="Unassembled WGS sequence"/>
</dbReference>
<protein>
    <submittedName>
        <fullName evidence="3">Reverse transcriptase domain-containing protein</fullName>
    </submittedName>
</protein>
<dbReference type="SUPFAM" id="SSF50630">
    <property type="entry name" value="Acid proteases"/>
    <property type="match status" value="1"/>
</dbReference>
<keyword evidence="1" id="KW-0479">Metal-binding</keyword>
<dbReference type="InterPro" id="IPR056924">
    <property type="entry name" value="SH3_Tf2-1"/>
</dbReference>
<dbReference type="SUPFAM" id="SSF57756">
    <property type="entry name" value="Retrovirus zinc finger-like domains"/>
    <property type="match status" value="1"/>
</dbReference>
<comment type="caution">
    <text evidence="3">The sequence shown here is derived from an EMBL/GenBank/DDBJ whole genome shotgun (WGS) entry which is preliminary data.</text>
</comment>
<evidence type="ECO:0000256" key="1">
    <source>
        <dbReference type="PROSITE-ProRule" id="PRU00047"/>
    </source>
</evidence>
<dbReference type="InterPro" id="IPR001878">
    <property type="entry name" value="Znf_CCHC"/>
</dbReference>
<evidence type="ECO:0000259" key="2">
    <source>
        <dbReference type="PROSITE" id="PS50158"/>
    </source>
</evidence>
<gene>
    <name evidence="3" type="ORF">Tco_1110855</name>
</gene>
<dbReference type="PANTHER" id="PTHR46148">
    <property type="entry name" value="CHROMO DOMAIN-CONTAINING PROTEIN"/>
    <property type="match status" value="1"/>
</dbReference>
<dbReference type="SUPFAM" id="SSF56672">
    <property type="entry name" value="DNA/RNA polymerases"/>
    <property type="match status" value="1"/>
</dbReference>
<dbReference type="SMART" id="SM00343">
    <property type="entry name" value="ZnF_C2HC"/>
    <property type="match status" value="1"/>
</dbReference>
<dbReference type="Pfam" id="PF17921">
    <property type="entry name" value="Integrase_H2C2"/>
    <property type="match status" value="1"/>
</dbReference>